<evidence type="ECO:0000256" key="3">
    <source>
        <dbReference type="ARBA" id="ARBA00022490"/>
    </source>
</evidence>
<evidence type="ECO:0000256" key="6">
    <source>
        <dbReference type="ARBA" id="ARBA00022803"/>
    </source>
</evidence>
<dbReference type="InterPro" id="IPR019734">
    <property type="entry name" value="TPR_rpt"/>
</dbReference>
<evidence type="ECO:0000256" key="9">
    <source>
        <dbReference type="ARBA" id="ARBA00023212"/>
    </source>
</evidence>
<protein>
    <submittedName>
        <fullName evidence="10">Uncharacterized protein</fullName>
    </submittedName>
</protein>
<evidence type="ECO:0000313" key="11">
    <source>
        <dbReference type="Proteomes" id="UP000002729"/>
    </source>
</evidence>
<keyword evidence="5" id="KW-0677">Repeat</keyword>
<dbReference type="OMA" id="VALCNER"/>
<comment type="similarity">
    <text evidence="2">Belongs to the kinesin light chain family.</text>
</comment>
<dbReference type="GO" id="GO:0005874">
    <property type="term" value="C:microtubule"/>
    <property type="evidence" value="ECO:0007669"/>
    <property type="project" value="UniProtKB-KW"/>
</dbReference>
<keyword evidence="3" id="KW-0963">Cytoplasm</keyword>
<dbReference type="GeneID" id="20220806"/>
<keyword evidence="11" id="KW-1185">Reference proteome</keyword>
<dbReference type="GO" id="GO:0007018">
    <property type="term" value="P:microtubule-based movement"/>
    <property type="evidence" value="ECO:0007669"/>
    <property type="project" value="TreeGrafter"/>
</dbReference>
<dbReference type="Pfam" id="PF13424">
    <property type="entry name" value="TPR_12"/>
    <property type="match status" value="1"/>
</dbReference>
<dbReference type="GO" id="GO:0005871">
    <property type="term" value="C:kinesin complex"/>
    <property type="evidence" value="ECO:0007669"/>
    <property type="project" value="InterPro"/>
</dbReference>
<evidence type="ECO:0000256" key="5">
    <source>
        <dbReference type="ARBA" id="ARBA00022737"/>
    </source>
</evidence>
<dbReference type="OrthoDB" id="197174at2759"/>
<dbReference type="EMBL" id="GL833137">
    <property type="protein sequence ID" value="EGB05958.1"/>
    <property type="molecule type" value="Genomic_DNA"/>
</dbReference>
<dbReference type="InParanoid" id="F0YFL9"/>
<keyword evidence="4" id="KW-0493">Microtubule</keyword>
<evidence type="ECO:0000256" key="7">
    <source>
        <dbReference type="ARBA" id="ARBA00023054"/>
    </source>
</evidence>
<dbReference type="SMART" id="SM00028">
    <property type="entry name" value="TPR"/>
    <property type="match status" value="4"/>
</dbReference>
<dbReference type="PANTHER" id="PTHR45783">
    <property type="entry name" value="KINESIN LIGHT CHAIN"/>
    <property type="match status" value="1"/>
</dbReference>
<comment type="subcellular location">
    <subcellularLocation>
        <location evidence="1">Cytoplasm</location>
        <location evidence="1">Cytoskeleton</location>
    </subcellularLocation>
</comment>
<dbReference type="GO" id="GO:0019894">
    <property type="term" value="F:kinesin binding"/>
    <property type="evidence" value="ECO:0007669"/>
    <property type="project" value="TreeGrafter"/>
</dbReference>
<dbReference type="InterPro" id="IPR011990">
    <property type="entry name" value="TPR-like_helical_dom_sf"/>
</dbReference>
<keyword evidence="7" id="KW-0175">Coiled coil</keyword>
<name>F0YFL9_AURAN</name>
<evidence type="ECO:0000256" key="8">
    <source>
        <dbReference type="ARBA" id="ARBA00023175"/>
    </source>
</evidence>
<keyword evidence="6" id="KW-0802">TPR repeat</keyword>
<accession>F0YFL9</accession>
<keyword evidence="8" id="KW-0505">Motor protein</keyword>
<dbReference type="AlphaFoldDB" id="F0YFL9"/>
<reference evidence="10 11" key="1">
    <citation type="journal article" date="2011" name="Proc. Natl. Acad. Sci. U.S.A.">
        <title>Niche of harmful alga Aureococcus anophagefferens revealed through ecogenomics.</title>
        <authorList>
            <person name="Gobler C.J."/>
            <person name="Berry D.L."/>
            <person name="Dyhrman S.T."/>
            <person name="Wilhelm S.W."/>
            <person name="Salamov A."/>
            <person name="Lobanov A.V."/>
            <person name="Zhang Y."/>
            <person name="Collier J.L."/>
            <person name="Wurch L.L."/>
            <person name="Kustka A.B."/>
            <person name="Dill B.D."/>
            <person name="Shah M."/>
            <person name="VerBerkmoes N.C."/>
            <person name="Kuo A."/>
            <person name="Terry A."/>
            <person name="Pangilinan J."/>
            <person name="Lindquist E.A."/>
            <person name="Lucas S."/>
            <person name="Paulsen I.T."/>
            <person name="Hattenrath-Lehmann T.K."/>
            <person name="Talmage S.C."/>
            <person name="Walker E.A."/>
            <person name="Koch F."/>
            <person name="Burson A.M."/>
            <person name="Marcoval M.A."/>
            <person name="Tang Y.Z."/>
            <person name="Lecleir G.R."/>
            <person name="Coyne K.J."/>
            <person name="Berg G.M."/>
            <person name="Bertrand E.M."/>
            <person name="Saito M.A."/>
            <person name="Gladyshev V.N."/>
            <person name="Grigoriev I.V."/>
        </authorList>
    </citation>
    <scope>NUCLEOTIDE SEQUENCE [LARGE SCALE GENOMIC DNA]</scope>
    <source>
        <strain evidence="11">CCMP 1984</strain>
    </source>
</reference>
<sequence>MSDPWVEQINLAQAKRDEGDLPAAKALYEKVLVGCKKQYGTDHPNVALVQNKLACLLYSQRDLAAAEPLFRRALAIGEKQHGLRVALDIENLAAVLWARGEHAEAELLFQRAIAIHKDPEYVARLEKQLATYKEYDFAAAEPLCRRSLEIREKQLGPDHADVAESLSLLAFL</sequence>
<dbReference type="Gene3D" id="1.25.40.10">
    <property type="entry name" value="Tetratricopeptide repeat domain"/>
    <property type="match status" value="2"/>
</dbReference>
<dbReference type="SUPFAM" id="SSF48452">
    <property type="entry name" value="TPR-like"/>
    <property type="match status" value="1"/>
</dbReference>
<dbReference type="GO" id="GO:0005737">
    <property type="term" value="C:cytoplasm"/>
    <property type="evidence" value="ECO:0007669"/>
    <property type="project" value="TreeGrafter"/>
</dbReference>
<dbReference type="KEGG" id="aaf:AURANDRAFT_29934"/>
<proteinExistence type="inferred from homology"/>
<gene>
    <name evidence="10" type="ORF">AURANDRAFT_29934</name>
</gene>
<evidence type="ECO:0000313" key="10">
    <source>
        <dbReference type="EMBL" id="EGB05958.1"/>
    </source>
</evidence>
<dbReference type="InterPro" id="IPR002151">
    <property type="entry name" value="Kinesin_light"/>
</dbReference>
<evidence type="ECO:0000256" key="2">
    <source>
        <dbReference type="ARBA" id="ARBA00009622"/>
    </source>
</evidence>
<evidence type="ECO:0000256" key="4">
    <source>
        <dbReference type="ARBA" id="ARBA00022701"/>
    </source>
</evidence>
<dbReference type="eggNOG" id="KOG1840">
    <property type="taxonomic scope" value="Eukaryota"/>
</dbReference>
<dbReference type="RefSeq" id="XP_009039221.1">
    <property type="nucleotide sequence ID" value="XM_009040973.1"/>
</dbReference>
<dbReference type="Pfam" id="PF13374">
    <property type="entry name" value="TPR_10"/>
    <property type="match status" value="2"/>
</dbReference>
<dbReference type="Proteomes" id="UP000002729">
    <property type="component" value="Unassembled WGS sequence"/>
</dbReference>
<evidence type="ECO:0000256" key="1">
    <source>
        <dbReference type="ARBA" id="ARBA00004245"/>
    </source>
</evidence>
<keyword evidence="9" id="KW-0206">Cytoskeleton</keyword>
<feature type="non-terminal residue" evidence="10">
    <location>
        <position position="172"/>
    </location>
</feature>
<organism evidence="11">
    <name type="scientific">Aureococcus anophagefferens</name>
    <name type="common">Harmful bloom alga</name>
    <dbReference type="NCBI Taxonomy" id="44056"/>
    <lineage>
        <taxon>Eukaryota</taxon>
        <taxon>Sar</taxon>
        <taxon>Stramenopiles</taxon>
        <taxon>Ochrophyta</taxon>
        <taxon>Pelagophyceae</taxon>
        <taxon>Pelagomonadales</taxon>
        <taxon>Pelagomonadaceae</taxon>
        <taxon>Aureococcus</taxon>
    </lineage>
</organism>
<dbReference type="PANTHER" id="PTHR45783:SF3">
    <property type="entry name" value="KINESIN LIGHT CHAIN"/>
    <property type="match status" value="1"/>
</dbReference>